<accession>A0A382TDL5</accession>
<dbReference type="EC" id="4.2.1.47" evidence="3"/>
<dbReference type="AlphaFoldDB" id="A0A382TDL5"/>
<dbReference type="GO" id="GO:0042351">
    <property type="term" value="P:'de novo' GDP-L-fucose biosynthetic process"/>
    <property type="evidence" value="ECO:0007669"/>
    <property type="project" value="TreeGrafter"/>
</dbReference>
<evidence type="ECO:0000256" key="4">
    <source>
        <dbReference type="ARBA" id="ARBA00023239"/>
    </source>
</evidence>
<dbReference type="InterPro" id="IPR016040">
    <property type="entry name" value="NAD(P)-bd_dom"/>
</dbReference>
<evidence type="ECO:0000256" key="2">
    <source>
        <dbReference type="ARBA" id="ARBA00009263"/>
    </source>
</evidence>
<dbReference type="Gene3D" id="3.90.25.10">
    <property type="entry name" value="UDP-galactose 4-epimerase, domain 1"/>
    <property type="match status" value="1"/>
</dbReference>
<gene>
    <name evidence="6" type="ORF">METZ01_LOCUS372345</name>
</gene>
<evidence type="ECO:0000256" key="3">
    <source>
        <dbReference type="ARBA" id="ARBA00011989"/>
    </source>
</evidence>
<reference evidence="6" key="1">
    <citation type="submission" date="2018-05" db="EMBL/GenBank/DDBJ databases">
        <authorList>
            <person name="Lanie J.A."/>
            <person name="Ng W.-L."/>
            <person name="Kazmierczak K.M."/>
            <person name="Andrzejewski T.M."/>
            <person name="Davidsen T.M."/>
            <person name="Wayne K.J."/>
            <person name="Tettelin H."/>
            <person name="Glass J.I."/>
            <person name="Rusch D."/>
            <person name="Podicherti R."/>
            <person name="Tsui H.-C.T."/>
            <person name="Winkler M.E."/>
        </authorList>
    </citation>
    <scope>NUCLEOTIDE SEQUENCE</scope>
</reference>
<dbReference type="SUPFAM" id="SSF51735">
    <property type="entry name" value="NAD(P)-binding Rossmann-fold domains"/>
    <property type="match status" value="1"/>
</dbReference>
<comment type="similarity">
    <text evidence="2">Belongs to the NAD(P)-dependent epimerase/dehydratase family. GDP-mannose 4,6-dehydratase subfamily.</text>
</comment>
<keyword evidence="4" id="KW-0456">Lyase</keyword>
<dbReference type="PANTHER" id="PTHR43715">
    <property type="entry name" value="GDP-MANNOSE 4,6-DEHYDRATASE"/>
    <property type="match status" value="1"/>
</dbReference>
<dbReference type="GO" id="GO:0008446">
    <property type="term" value="F:GDP-mannose 4,6-dehydratase activity"/>
    <property type="evidence" value="ECO:0007669"/>
    <property type="project" value="UniProtKB-EC"/>
</dbReference>
<protein>
    <recommendedName>
        <fullName evidence="3">GDP-mannose 4,6-dehydratase</fullName>
        <ecNumber evidence="3">4.2.1.47</ecNumber>
    </recommendedName>
</protein>
<dbReference type="InterPro" id="IPR006368">
    <property type="entry name" value="GDP_Man_deHydtase"/>
</dbReference>
<comment type="cofactor">
    <cofactor evidence="1">
        <name>NADP(+)</name>
        <dbReference type="ChEBI" id="CHEBI:58349"/>
    </cofactor>
</comment>
<proteinExistence type="inferred from homology"/>
<sequence>MLQQKKADDFIIATGKMYSVKYFCKLVFEILDLDYKKYVISDKRYFRPTEVDNLRGNYNKAKKILGWEPKTSIKELAKMMLDSDLQYLKKKHGKI</sequence>
<dbReference type="EMBL" id="UINC01135382">
    <property type="protein sequence ID" value="SVD19491.1"/>
    <property type="molecule type" value="Genomic_DNA"/>
</dbReference>
<dbReference type="Pfam" id="PF16363">
    <property type="entry name" value="GDP_Man_Dehyd"/>
    <property type="match status" value="1"/>
</dbReference>
<organism evidence="6">
    <name type="scientific">marine metagenome</name>
    <dbReference type="NCBI Taxonomy" id="408172"/>
    <lineage>
        <taxon>unclassified sequences</taxon>
        <taxon>metagenomes</taxon>
        <taxon>ecological metagenomes</taxon>
    </lineage>
</organism>
<evidence type="ECO:0000259" key="5">
    <source>
        <dbReference type="Pfam" id="PF16363"/>
    </source>
</evidence>
<dbReference type="PANTHER" id="PTHR43715:SF1">
    <property type="entry name" value="GDP-MANNOSE 4,6 DEHYDRATASE"/>
    <property type="match status" value="1"/>
</dbReference>
<dbReference type="InterPro" id="IPR036291">
    <property type="entry name" value="NAD(P)-bd_dom_sf"/>
</dbReference>
<name>A0A382TDL5_9ZZZZ</name>
<evidence type="ECO:0000313" key="6">
    <source>
        <dbReference type="EMBL" id="SVD19491.1"/>
    </source>
</evidence>
<evidence type="ECO:0000256" key="1">
    <source>
        <dbReference type="ARBA" id="ARBA00001937"/>
    </source>
</evidence>
<feature type="domain" description="NAD(P)-binding" evidence="5">
    <location>
        <begin position="1"/>
        <end position="80"/>
    </location>
</feature>
<dbReference type="Gene3D" id="3.40.50.720">
    <property type="entry name" value="NAD(P)-binding Rossmann-like Domain"/>
    <property type="match status" value="1"/>
</dbReference>